<dbReference type="InterPro" id="IPR050090">
    <property type="entry name" value="Tyrosine_recombinase_XerCD"/>
</dbReference>
<feature type="domain" description="Core-binding (CB)" evidence="7">
    <location>
        <begin position="51"/>
        <end position="136"/>
    </location>
</feature>
<protein>
    <submittedName>
        <fullName evidence="8">Site-specific recombinase XerD</fullName>
    </submittedName>
</protein>
<dbReference type="InterPro" id="IPR002104">
    <property type="entry name" value="Integrase_catalytic"/>
</dbReference>
<dbReference type="STRING" id="381666.H16_A0820"/>
<gene>
    <name evidence="8" type="primary">xerD2</name>
    <name evidence="8" type="ordered locus">H16_A0820</name>
</gene>
<name>Q0KDF4_CUPNH</name>
<dbReference type="eggNOG" id="COG4974">
    <property type="taxonomic scope" value="Bacteria"/>
</dbReference>
<sequence length="413" mass="46714">MSNVSMLDFLEGEIVLCAHHEPGVSSLTVGQPSFFIRTSSQSLVFEEPSLYLHERIVARGIRTSPHTWAAVAQALKTWFQYLQILKRDWRLASSQDRIDYRDAYMVAISPKTGGKYHASTVKSRMSVIRDFYIYARDAEWYDGDIGSNLCGSDFRHYRDVDLPKARPNLAIHPLTRQDLRALLQYAGPRATQKMAGDQRLSRNRIIFDLGWAVGLRVGEIAALTILQFLALAPDPLAPSADQQLSIVRKGGKTCAVAIPNWLVSDILAYIEGERAAVLQVTDIPFRNQPIRLFLSQYGSSRQSKPISISRMQGIFEEACLGIGRLKIVDCIDPEGANNFFRKRARHSIHDLRHTYAVLTYHAERMSGNPEPWKKIQAQLGHKHLQTTIDIYLAHVEVFNMQPGLYDVRKIIGL</sequence>
<dbReference type="InterPro" id="IPR044068">
    <property type="entry name" value="CB"/>
</dbReference>
<dbReference type="EMBL" id="AM260479">
    <property type="protein sequence ID" value="CAJ91967.1"/>
    <property type="molecule type" value="Genomic_DNA"/>
</dbReference>
<dbReference type="KEGG" id="reh:H16_A0820"/>
<dbReference type="HOGENOM" id="CLU_670189_0_0_4"/>
<dbReference type="PROSITE" id="PS51898">
    <property type="entry name" value="TYR_RECOMBINASE"/>
    <property type="match status" value="1"/>
</dbReference>
<keyword evidence="3 5" id="KW-0238">DNA-binding</keyword>
<proteinExistence type="inferred from homology"/>
<dbReference type="InterPro" id="IPR011010">
    <property type="entry name" value="DNA_brk_join_enz"/>
</dbReference>
<evidence type="ECO:0000256" key="2">
    <source>
        <dbReference type="ARBA" id="ARBA00022908"/>
    </source>
</evidence>
<comment type="similarity">
    <text evidence="1">Belongs to the 'phage' integrase family.</text>
</comment>
<dbReference type="GO" id="GO:0003677">
    <property type="term" value="F:DNA binding"/>
    <property type="evidence" value="ECO:0007669"/>
    <property type="project" value="UniProtKB-UniRule"/>
</dbReference>
<dbReference type="CDD" id="cd00397">
    <property type="entry name" value="DNA_BRE_C"/>
    <property type="match status" value="1"/>
</dbReference>
<evidence type="ECO:0000256" key="5">
    <source>
        <dbReference type="PROSITE-ProRule" id="PRU01248"/>
    </source>
</evidence>
<dbReference type="InterPro" id="IPR010998">
    <property type="entry name" value="Integrase_recombinase_N"/>
</dbReference>
<dbReference type="SUPFAM" id="SSF56349">
    <property type="entry name" value="DNA breaking-rejoining enzymes"/>
    <property type="match status" value="1"/>
</dbReference>
<feature type="domain" description="Tyr recombinase" evidence="6">
    <location>
        <begin position="169"/>
        <end position="406"/>
    </location>
</feature>
<dbReference type="InterPro" id="IPR013762">
    <property type="entry name" value="Integrase-like_cat_sf"/>
</dbReference>
<dbReference type="Gene3D" id="1.10.443.10">
    <property type="entry name" value="Intergrase catalytic core"/>
    <property type="match status" value="1"/>
</dbReference>
<dbReference type="PROSITE" id="PS51900">
    <property type="entry name" value="CB"/>
    <property type="match status" value="1"/>
</dbReference>
<evidence type="ECO:0000313" key="8">
    <source>
        <dbReference type="EMBL" id="CAJ91967.1"/>
    </source>
</evidence>
<evidence type="ECO:0000256" key="4">
    <source>
        <dbReference type="ARBA" id="ARBA00023172"/>
    </source>
</evidence>
<dbReference type="RefSeq" id="WP_011614711.1">
    <property type="nucleotide sequence ID" value="NC_008313.1"/>
</dbReference>
<evidence type="ECO:0000256" key="1">
    <source>
        <dbReference type="ARBA" id="ARBA00008857"/>
    </source>
</evidence>
<keyword evidence="2" id="KW-0229">DNA integration</keyword>
<dbReference type="GO" id="GO:0015074">
    <property type="term" value="P:DNA integration"/>
    <property type="evidence" value="ECO:0007669"/>
    <property type="project" value="UniProtKB-KW"/>
</dbReference>
<evidence type="ECO:0000259" key="7">
    <source>
        <dbReference type="PROSITE" id="PS51900"/>
    </source>
</evidence>
<dbReference type="GO" id="GO:0006310">
    <property type="term" value="P:DNA recombination"/>
    <property type="evidence" value="ECO:0007669"/>
    <property type="project" value="UniProtKB-KW"/>
</dbReference>
<evidence type="ECO:0000256" key="3">
    <source>
        <dbReference type="ARBA" id="ARBA00023125"/>
    </source>
</evidence>
<reference evidence="8 9" key="1">
    <citation type="journal article" date="2006" name="Nat. Biotechnol.">
        <title>Genome sequence of the bioplastic-producing 'Knallgas' bacterium Ralstonia eutropha H16.</title>
        <authorList>
            <person name="Pohlmann A."/>
            <person name="Fricke W.F."/>
            <person name="Reinecke F."/>
            <person name="Kusian B."/>
            <person name="Liesegang H."/>
            <person name="Cramm R."/>
            <person name="Eitinger T."/>
            <person name="Ewering C."/>
            <person name="Potter M."/>
            <person name="Schwartz E."/>
            <person name="Strittmatter A."/>
            <person name="Voss I."/>
            <person name="Gottschalk G."/>
            <person name="Steinbuechel A."/>
            <person name="Friedrich B."/>
            <person name="Bowien B."/>
        </authorList>
    </citation>
    <scope>NUCLEOTIDE SEQUENCE [LARGE SCALE GENOMIC DNA]</scope>
    <source>
        <strain evidence="9">ATCC 17699 / DSM 428 / KCTC 22496 / NCIMB 10442 / H16 / Stanier 337</strain>
    </source>
</reference>
<dbReference type="PANTHER" id="PTHR30349:SF64">
    <property type="entry name" value="PROPHAGE INTEGRASE INTD-RELATED"/>
    <property type="match status" value="1"/>
</dbReference>
<keyword evidence="9" id="KW-1185">Reference proteome</keyword>
<keyword evidence="4" id="KW-0233">DNA recombination</keyword>
<dbReference type="Gene3D" id="1.10.150.130">
    <property type="match status" value="1"/>
</dbReference>
<accession>Q0KDF4</accession>
<dbReference type="Proteomes" id="UP000008210">
    <property type="component" value="Chromosome 1"/>
</dbReference>
<organism evidence="8 9">
    <name type="scientific">Cupriavidus necator (strain ATCC 17699 / DSM 428 / KCTC 22496 / NCIMB 10442 / H16 / Stanier 337)</name>
    <name type="common">Ralstonia eutropha</name>
    <dbReference type="NCBI Taxonomy" id="381666"/>
    <lineage>
        <taxon>Bacteria</taxon>
        <taxon>Pseudomonadati</taxon>
        <taxon>Pseudomonadota</taxon>
        <taxon>Betaproteobacteria</taxon>
        <taxon>Burkholderiales</taxon>
        <taxon>Burkholderiaceae</taxon>
        <taxon>Cupriavidus</taxon>
    </lineage>
</organism>
<dbReference type="AlphaFoldDB" id="Q0KDF4"/>
<evidence type="ECO:0000313" key="9">
    <source>
        <dbReference type="Proteomes" id="UP000008210"/>
    </source>
</evidence>
<dbReference type="PANTHER" id="PTHR30349">
    <property type="entry name" value="PHAGE INTEGRASE-RELATED"/>
    <property type="match status" value="1"/>
</dbReference>
<evidence type="ECO:0000259" key="6">
    <source>
        <dbReference type="PROSITE" id="PS51898"/>
    </source>
</evidence>